<gene>
    <name evidence="2" type="ORF">ACCI51_06125</name>
</gene>
<dbReference type="Proteomes" id="UP001569414">
    <property type="component" value="Unassembled WGS sequence"/>
</dbReference>
<sequence length="99" mass="11569">MYKIIVFVLSITFSLFCQAEEVVTGTLEEVISEDFKTGKVERRFSLKDETSGTYYFIDAEEVKRKGMKSGDRVRIRGERGDKRLLHLKESKKLEKIEEE</sequence>
<dbReference type="EMBL" id="JBGMEL010000004">
    <property type="protein sequence ID" value="MFA0790118.1"/>
    <property type="molecule type" value="Genomic_DNA"/>
</dbReference>
<keyword evidence="3" id="KW-1185">Reference proteome</keyword>
<keyword evidence="1" id="KW-0732">Signal</keyword>
<feature type="chain" id="PRO_5047144425" description="DUF5666 domain-containing protein" evidence="1">
    <location>
        <begin position="20"/>
        <end position="99"/>
    </location>
</feature>
<dbReference type="RefSeq" id="WP_371842961.1">
    <property type="nucleotide sequence ID" value="NZ_JBGMEL010000004.1"/>
</dbReference>
<evidence type="ECO:0008006" key="4">
    <source>
        <dbReference type="Google" id="ProtNLM"/>
    </source>
</evidence>
<protein>
    <recommendedName>
        <fullName evidence="4">DUF5666 domain-containing protein</fullName>
    </recommendedName>
</protein>
<accession>A0ABV4NKV8</accession>
<feature type="signal peptide" evidence="1">
    <location>
        <begin position="1"/>
        <end position="19"/>
    </location>
</feature>
<proteinExistence type="predicted"/>
<evidence type="ECO:0000313" key="3">
    <source>
        <dbReference type="Proteomes" id="UP001569414"/>
    </source>
</evidence>
<organism evidence="2 3">
    <name type="scientific">Microbulbifer echini</name>
    <dbReference type="NCBI Taxonomy" id="1529067"/>
    <lineage>
        <taxon>Bacteria</taxon>
        <taxon>Pseudomonadati</taxon>
        <taxon>Pseudomonadota</taxon>
        <taxon>Gammaproteobacteria</taxon>
        <taxon>Cellvibrionales</taxon>
        <taxon>Microbulbiferaceae</taxon>
        <taxon>Microbulbifer</taxon>
    </lineage>
</organism>
<evidence type="ECO:0000256" key="1">
    <source>
        <dbReference type="SAM" id="SignalP"/>
    </source>
</evidence>
<name>A0ABV4NKV8_9GAMM</name>
<reference evidence="2 3" key="1">
    <citation type="submission" date="2024-08" db="EMBL/GenBank/DDBJ databases">
        <authorList>
            <person name="Ishaq N."/>
        </authorList>
    </citation>
    <scope>NUCLEOTIDE SEQUENCE [LARGE SCALE GENOMIC DNA]</scope>
    <source>
        <strain evidence="2 3">JCM 30400</strain>
    </source>
</reference>
<comment type="caution">
    <text evidence="2">The sequence shown here is derived from an EMBL/GenBank/DDBJ whole genome shotgun (WGS) entry which is preliminary data.</text>
</comment>
<evidence type="ECO:0000313" key="2">
    <source>
        <dbReference type="EMBL" id="MFA0790118.1"/>
    </source>
</evidence>